<accession>A0A399SLW2</accession>
<organism evidence="1 2">
    <name type="scientific">Pontibacter oryzae</name>
    <dbReference type="NCBI Taxonomy" id="2304593"/>
    <lineage>
        <taxon>Bacteria</taxon>
        <taxon>Pseudomonadati</taxon>
        <taxon>Bacteroidota</taxon>
        <taxon>Cytophagia</taxon>
        <taxon>Cytophagales</taxon>
        <taxon>Hymenobacteraceae</taxon>
        <taxon>Pontibacter</taxon>
    </lineage>
</organism>
<evidence type="ECO:0000313" key="2">
    <source>
        <dbReference type="Proteomes" id="UP000266005"/>
    </source>
</evidence>
<dbReference type="SUPFAM" id="SSF55781">
    <property type="entry name" value="GAF domain-like"/>
    <property type="match status" value="1"/>
</dbReference>
<reference evidence="2" key="1">
    <citation type="submission" date="2018-08" db="EMBL/GenBank/DDBJ databases">
        <title>Mucilaginibacter sp. MYSH2.</title>
        <authorList>
            <person name="Seo T."/>
        </authorList>
    </citation>
    <scope>NUCLEOTIDE SEQUENCE [LARGE SCALE GENOMIC DNA]</scope>
    <source>
        <strain evidence="2">KIRAN</strain>
    </source>
</reference>
<dbReference type="Proteomes" id="UP000266005">
    <property type="component" value="Unassembled WGS sequence"/>
</dbReference>
<name>A0A399SLW2_9BACT</name>
<evidence type="ECO:0008006" key="3">
    <source>
        <dbReference type="Google" id="ProtNLM"/>
    </source>
</evidence>
<dbReference type="InterPro" id="IPR029016">
    <property type="entry name" value="GAF-like_dom_sf"/>
</dbReference>
<comment type="caution">
    <text evidence="1">The sequence shown here is derived from an EMBL/GenBank/DDBJ whole genome shotgun (WGS) entry which is preliminary data.</text>
</comment>
<gene>
    <name evidence="1" type="ORF">D1627_03665</name>
</gene>
<dbReference type="AlphaFoldDB" id="A0A399SLW2"/>
<protein>
    <recommendedName>
        <fullName evidence="3">GAF domain-containing protein</fullName>
    </recommendedName>
</protein>
<dbReference type="EMBL" id="QWGE01000001">
    <property type="protein sequence ID" value="RIJ42947.1"/>
    <property type="molecule type" value="Genomic_DNA"/>
</dbReference>
<proteinExistence type="predicted"/>
<sequence length="777" mass="90413">MEILGINEPRLQEPVPALAWELSFAQYLQFLEKQLQKCQNQIYRTYLQRIIGLIKSDERLIKPITDWGILAGHQELIELLQLNHVYPFEEDQNLLFAIGTPSPMRFFSYSKAFAELVLEEQTQALKLQPADEAEQEEKALQNLYRQVLHHCYEIPHETFGAEPVEYMTLEDHCQVCARYYRLVSNHQFITIRWEGDKPEMREEWLEYARGNIKSMNLIAVPLPLSNIVIEGFLIFKLKDETEEESLLRLNNIIVNLHALPEQDILAQVMAATSSLLGTDKARLGFMPLVKVNKEYVYHDTFSTTSIVFSQLREHHTPEELEHIFRILFSFCANHQLLHNNISYDIITGNEDDDVARYLHKYGLRSMAFFPVYHQSELIGVIELGSTEPDFVDMTMRHRVERALPMYREFLLYLQDKFRLVMNSFILERYTAIHPSVLWKFRDAAWQALRQVTQGNKDLAPTPAVRFDELTPFYAAVDVKNSSVLRLQATASDFKKQLQHLHALLPESMEAESKTTAALLAQLDKEMNLEVETQVSEHLQHTIAQLLNHNVQPEAANHLKAQLEDATSMFYASRNEYDQSILEVNKTLKRVLVQEKRSLKGLIPYYIDRFQTDGLEYNLYVGSAISPEIKYEESQGIRQIIQWQLQSILNMAKAVYNLQPYLPYPLQTTQLILVHLHKINLSFRRDERIFDVDGAYSIRYEVMKKRIDKVHLLHSEERLTQPGTICIVYANEQEIKMYTAAYERLIEEGKLQPAPEFLELEPLQGISGLKAVRLRITL</sequence>
<keyword evidence="2" id="KW-1185">Reference proteome</keyword>
<dbReference type="OrthoDB" id="627374at2"/>
<dbReference type="RefSeq" id="WP_119430829.1">
    <property type="nucleotide sequence ID" value="NZ_QWGE01000001.1"/>
</dbReference>
<dbReference type="Gene3D" id="3.30.450.40">
    <property type="match status" value="1"/>
</dbReference>
<evidence type="ECO:0000313" key="1">
    <source>
        <dbReference type="EMBL" id="RIJ42947.1"/>
    </source>
</evidence>